<organism evidence="1 2">
    <name type="scientific">Pseudogymnoascus verrucosus</name>
    <dbReference type="NCBI Taxonomy" id="342668"/>
    <lineage>
        <taxon>Eukaryota</taxon>
        <taxon>Fungi</taxon>
        <taxon>Dikarya</taxon>
        <taxon>Ascomycota</taxon>
        <taxon>Pezizomycotina</taxon>
        <taxon>Leotiomycetes</taxon>
        <taxon>Thelebolales</taxon>
        <taxon>Thelebolaceae</taxon>
        <taxon>Pseudogymnoascus</taxon>
    </lineage>
</organism>
<name>A0A1B8GCU4_9PEZI</name>
<reference evidence="1 2" key="1">
    <citation type="submission" date="2016-03" db="EMBL/GenBank/DDBJ databases">
        <title>Comparative genomics of Pseudogymnoascus destructans, the fungus causing white-nose syndrome of bats.</title>
        <authorList>
            <person name="Palmer J.M."/>
            <person name="Drees K.P."/>
            <person name="Foster J.T."/>
            <person name="Lindner D.L."/>
        </authorList>
    </citation>
    <scope>NUCLEOTIDE SEQUENCE [LARGE SCALE GENOMIC DNA]</scope>
    <source>
        <strain evidence="1 2">UAMH 10579</strain>
    </source>
</reference>
<dbReference type="AlphaFoldDB" id="A0A1B8GCU4"/>
<keyword evidence="2" id="KW-1185">Reference proteome</keyword>
<sequence length="207" mass="23304">MNRLPIEILAKIASQAFQEKRIGPGRLRLAPFLTINRTCQVVIEREIFRHIGVDTDSLPQLTAILSGSAGDRRIRLIQKLEFHYLRNLVPFLTPTKLSELREQQRQANESFSESMKALFGHLKGWEERLDASGTVAASQHQMRLLLGKEFCQKEAVPPMPPSHTEDIAVPPLPAQSPANVPLEAPGRHFARRPWLGYAPEPVLARPL</sequence>
<dbReference type="GeneID" id="28841464"/>
<proteinExistence type="predicted"/>
<reference evidence="2" key="2">
    <citation type="journal article" date="2018" name="Nat. Commun.">
        <title>Extreme sensitivity to ultraviolet light in the fungal pathogen causing white-nose syndrome of bats.</title>
        <authorList>
            <person name="Palmer J.M."/>
            <person name="Drees K.P."/>
            <person name="Foster J.T."/>
            <person name="Lindner D.L."/>
        </authorList>
    </citation>
    <scope>NUCLEOTIDE SEQUENCE [LARGE SCALE GENOMIC DNA]</scope>
    <source>
        <strain evidence="2">UAMH 10579</strain>
    </source>
</reference>
<protein>
    <submittedName>
        <fullName evidence="1">Uncharacterized protein</fullName>
    </submittedName>
</protein>
<dbReference type="RefSeq" id="XP_018127389.1">
    <property type="nucleotide sequence ID" value="XM_018277506.1"/>
</dbReference>
<dbReference type="OrthoDB" id="3439316at2759"/>
<evidence type="ECO:0000313" key="1">
    <source>
        <dbReference type="EMBL" id="OBT93656.1"/>
    </source>
</evidence>
<accession>A0A1B8GCU4</accession>
<gene>
    <name evidence="1" type="ORF">VE01_08078</name>
</gene>
<dbReference type="Proteomes" id="UP000091956">
    <property type="component" value="Unassembled WGS sequence"/>
</dbReference>
<evidence type="ECO:0000313" key="2">
    <source>
        <dbReference type="Proteomes" id="UP000091956"/>
    </source>
</evidence>
<dbReference type="STRING" id="342668.A0A1B8GCU4"/>
<dbReference type="EMBL" id="KV460251">
    <property type="protein sequence ID" value="OBT93656.1"/>
    <property type="molecule type" value="Genomic_DNA"/>
</dbReference>